<dbReference type="Proteomes" id="UP001283361">
    <property type="component" value="Unassembled WGS sequence"/>
</dbReference>
<dbReference type="AlphaFoldDB" id="A0AAE0YDF9"/>
<accession>A0AAE0YDF9</accession>
<sequence>MPRYLGTWKHLSPGTARQRHIGRPGRDLAVSSGLVVSFDDRPDLWTLADHCPACAETRQAACPRLVYQIDSGLPRTGHVRLIQMSQASQSLSGCQELRFMTSYHTSWTGAVWPLCPVYCDESDGQLVRDKGLPSALLPLPSSRKEQR</sequence>
<evidence type="ECO:0000313" key="1">
    <source>
        <dbReference type="EMBL" id="KAK3741601.1"/>
    </source>
</evidence>
<proteinExistence type="predicted"/>
<evidence type="ECO:0000313" key="2">
    <source>
        <dbReference type="Proteomes" id="UP001283361"/>
    </source>
</evidence>
<organism evidence="1 2">
    <name type="scientific">Elysia crispata</name>
    <name type="common">lettuce slug</name>
    <dbReference type="NCBI Taxonomy" id="231223"/>
    <lineage>
        <taxon>Eukaryota</taxon>
        <taxon>Metazoa</taxon>
        <taxon>Spiralia</taxon>
        <taxon>Lophotrochozoa</taxon>
        <taxon>Mollusca</taxon>
        <taxon>Gastropoda</taxon>
        <taxon>Heterobranchia</taxon>
        <taxon>Euthyneura</taxon>
        <taxon>Panpulmonata</taxon>
        <taxon>Sacoglossa</taxon>
        <taxon>Placobranchoidea</taxon>
        <taxon>Plakobranchidae</taxon>
        <taxon>Elysia</taxon>
    </lineage>
</organism>
<dbReference type="EMBL" id="JAWDGP010006413">
    <property type="protein sequence ID" value="KAK3741601.1"/>
    <property type="molecule type" value="Genomic_DNA"/>
</dbReference>
<gene>
    <name evidence="1" type="ORF">RRG08_050165</name>
</gene>
<reference evidence="1" key="1">
    <citation type="journal article" date="2023" name="G3 (Bethesda)">
        <title>A reference genome for the long-term kleptoplast-retaining sea slug Elysia crispata morphotype clarki.</title>
        <authorList>
            <person name="Eastman K.E."/>
            <person name="Pendleton A.L."/>
            <person name="Shaikh M.A."/>
            <person name="Suttiyut T."/>
            <person name="Ogas R."/>
            <person name="Tomko P."/>
            <person name="Gavelis G."/>
            <person name="Widhalm J.R."/>
            <person name="Wisecaver J.H."/>
        </authorList>
    </citation>
    <scope>NUCLEOTIDE SEQUENCE</scope>
    <source>
        <strain evidence="1">ECLA1</strain>
    </source>
</reference>
<name>A0AAE0YDF9_9GAST</name>
<comment type="caution">
    <text evidence="1">The sequence shown here is derived from an EMBL/GenBank/DDBJ whole genome shotgun (WGS) entry which is preliminary data.</text>
</comment>
<protein>
    <submittedName>
        <fullName evidence="1">Uncharacterized protein</fullName>
    </submittedName>
</protein>
<keyword evidence="2" id="KW-1185">Reference proteome</keyword>